<protein>
    <submittedName>
        <fullName evidence="3">DUF1127 domain-containing protein</fullName>
    </submittedName>
</protein>
<dbReference type="RefSeq" id="WP_106473940.1">
    <property type="nucleotide sequence ID" value="NZ_CP027665.1"/>
</dbReference>
<evidence type="ECO:0000313" key="3">
    <source>
        <dbReference type="EMBL" id="AVO39636.1"/>
    </source>
</evidence>
<evidence type="ECO:0000313" key="4">
    <source>
        <dbReference type="Proteomes" id="UP000237655"/>
    </source>
</evidence>
<keyword evidence="4" id="KW-1185">Reference proteome</keyword>
<evidence type="ECO:0000256" key="1">
    <source>
        <dbReference type="SAM" id="Phobius"/>
    </source>
</evidence>
<dbReference type="Proteomes" id="UP000237655">
    <property type="component" value="Chromosome"/>
</dbReference>
<name>A0A2S0MUR7_9RHOB</name>
<sequence>MAALDTTRTVYVSHGLIGRIGAALSGTVAAVVAWNDARVTRKVLLALTDRQLEDIGLVRGDVDLIARVRDL</sequence>
<dbReference type="EMBL" id="CP027665">
    <property type="protein sequence ID" value="AVO39636.1"/>
    <property type="molecule type" value="Genomic_DNA"/>
</dbReference>
<proteinExistence type="predicted"/>
<reference evidence="4" key="1">
    <citation type="submission" date="2018-03" db="EMBL/GenBank/DDBJ databases">
        <title>Genomic analysis of the strain SH-1 isolated from shrimp intestine.</title>
        <authorList>
            <person name="Kim Y.-S."/>
            <person name="Kim S.-E."/>
            <person name="Kim K.-H."/>
        </authorList>
    </citation>
    <scope>NUCLEOTIDE SEQUENCE [LARGE SCALE GENOMIC DNA]</scope>
    <source>
        <strain evidence="4">SH-1</strain>
    </source>
</reference>
<keyword evidence="1" id="KW-0812">Transmembrane</keyword>
<evidence type="ECO:0000259" key="2">
    <source>
        <dbReference type="Pfam" id="PF06568"/>
    </source>
</evidence>
<accession>A0A2S0MUR7</accession>
<dbReference type="AlphaFoldDB" id="A0A2S0MUR7"/>
<gene>
    <name evidence="3" type="ORF">C6Y53_03250</name>
</gene>
<organism evidence="3 4">
    <name type="scientific">Pukyongiella litopenaei</name>
    <dbReference type="NCBI Taxonomy" id="2605946"/>
    <lineage>
        <taxon>Bacteria</taxon>
        <taxon>Pseudomonadati</taxon>
        <taxon>Pseudomonadota</taxon>
        <taxon>Alphaproteobacteria</taxon>
        <taxon>Rhodobacterales</taxon>
        <taxon>Paracoccaceae</taxon>
        <taxon>Pukyongiella</taxon>
    </lineage>
</organism>
<dbReference type="KEGG" id="thas:C6Y53_03250"/>
<keyword evidence="1" id="KW-0472">Membrane</keyword>
<feature type="domain" description="YjiS-like" evidence="2">
    <location>
        <begin position="28"/>
        <end position="62"/>
    </location>
</feature>
<keyword evidence="1" id="KW-1133">Transmembrane helix</keyword>
<feature type="transmembrane region" description="Helical" evidence="1">
    <location>
        <begin position="16"/>
        <end position="34"/>
    </location>
</feature>
<dbReference type="InterPro" id="IPR009506">
    <property type="entry name" value="YjiS-like"/>
</dbReference>
<dbReference type="Pfam" id="PF06568">
    <property type="entry name" value="YjiS-like"/>
    <property type="match status" value="1"/>
</dbReference>